<dbReference type="SUPFAM" id="SSF51905">
    <property type="entry name" value="FAD/NAD(P)-binding domain"/>
    <property type="match status" value="1"/>
</dbReference>
<gene>
    <name evidence="6" type="primary">xlnD_3</name>
    <name evidence="6" type="ORF">g.78215</name>
</gene>
<keyword evidence="4" id="KW-0812">Transmembrane</keyword>
<dbReference type="PANTHER" id="PTHR45934:SF2">
    <property type="entry name" value="MONOOXYGENASE 1"/>
    <property type="match status" value="1"/>
</dbReference>
<dbReference type="InterPro" id="IPR044560">
    <property type="entry name" value="MOase"/>
</dbReference>
<evidence type="ECO:0000256" key="3">
    <source>
        <dbReference type="ARBA" id="ARBA00024018"/>
    </source>
</evidence>
<protein>
    <submittedName>
        <fullName evidence="6">3-hydroxybenzoate 6-hydroxylase 1</fullName>
    </submittedName>
</protein>
<keyword evidence="2" id="KW-0503">Monooxygenase</keyword>
<dbReference type="InterPro" id="IPR002938">
    <property type="entry name" value="FAD-bd"/>
</dbReference>
<dbReference type="AlphaFoldDB" id="A0A1D1XJY2"/>
<dbReference type="GO" id="GO:0004497">
    <property type="term" value="F:monooxygenase activity"/>
    <property type="evidence" value="ECO:0007669"/>
    <property type="project" value="UniProtKB-KW"/>
</dbReference>
<sequence>MGHPDEQGIVIAGGGICGLAAALALHRKGVKSIVLEGSNTLRATGGGIGIFSNGWRALDQLGIGTELRRKSILTSMFRDVNLRTGELQERLCGNTELRCLKRSDLIEALANGLPHGSIRFGCKIVAVAEDSATSFPLVYLHDGSIISAKVLIGCDGVNSVVAKTLGLKDPRPFRVWTIRGFTNYTSGHSYGSVFTRLLGGSVTFGMIPIDDNLMHWFLSFRCLPDDSRIEDSEQLRDLAMKLVEGFPADASQMVEDSDVSSLSFTSIRYRAPWDFLFCNICKGTTTVVGDAMHVMGPFIGQGGSCGLEDTIVLARNLAEAMQEISVNEFDDRLLQKRVAVALDNYVKERKLRVLRLSTQTYLIGMLIYSPSKVTQFFVFVLLVAFFGGKSFGHSRYDCGQL</sequence>
<keyword evidence="4" id="KW-1133">Transmembrane helix</keyword>
<evidence type="ECO:0000259" key="5">
    <source>
        <dbReference type="Pfam" id="PF01494"/>
    </source>
</evidence>
<evidence type="ECO:0000313" key="6">
    <source>
        <dbReference type="EMBL" id="JAT42686.1"/>
    </source>
</evidence>
<dbReference type="EMBL" id="GDJX01025250">
    <property type="protein sequence ID" value="JAT42686.1"/>
    <property type="molecule type" value="Transcribed_RNA"/>
</dbReference>
<evidence type="ECO:0000256" key="4">
    <source>
        <dbReference type="SAM" id="Phobius"/>
    </source>
</evidence>
<accession>A0A1D1XJY2</accession>
<dbReference type="PANTHER" id="PTHR45934">
    <property type="entry name" value="FAD/NAD(P)-BINDING OXIDOREDUCTASE FAMILY PROTEIN"/>
    <property type="match status" value="1"/>
</dbReference>
<dbReference type="GO" id="GO:0071949">
    <property type="term" value="F:FAD binding"/>
    <property type="evidence" value="ECO:0007669"/>
    <property type="project" value="InterPro"/>
</dbReference>
<organism evidence="6">
    <name type="scientific">Anthurium amnicola</name>
    <dbReference type="NCBI Taxonomy" id="1678845"/>
    <lineage>
        <taxon>Eukaryota</taxon>
        <taxon>Viridiplantae</taxon>
        <taxon>Streptophyta</taxon>
        <taxon>Embryophyta</taxon>
        <taxon>Tracheophyta</taxon>
        <taxon>Spermatophyta</taxon>
        <taxon>Magnoliopsida</taxon>
        <taxon>Liliopsida</taxon>
        <taxon>Araceae</taxon>
        <taxon>Pothoideae</taxon>
        <taxon>Potheae</taxon>
        <taxon>Anthurium</taxon>
    </lineage>
</organism>
<dbReference type="Gene3D" id="3.50.50.60">
    <property type="entry name" value="FAD/NAD(P)-binding domain"/>
    <property type="match status" value="1"/>
</dbReference>
<name>A0A1D1XJY2_9ARAE</name>
<dbReference type="Pfam" id="PF01494">
    <property type="entry name" value="FAD_binding_3"/>
    <property type="match status" value="1"/>
</dbReference>
<reference evidence="6" key="1">
    <citation type="submission" date="2015-07" db="EMBL/GenBank/DDBJ databases">
        <title>Transcriptome Assembly of Anthurium amnicola.</title>
        <authorList>
            <person name="Suzuki J."/>
        </authorList>
    </citation>
    <scope>NUCLEOTIDE SEQUENCE</scope>
</reference>
<proteinExistence type="inferred from homology"/>
<comment type="similarity">
    <text evidence="3">Belongs to the 3-hydroxybenzoate 6-hydroxylase family.</text>
</comment>
<feature type="domain" description="FAD-binding" evidence="5">
    <location>
        <begin position="9"/>
        <end position="341"/>
    </location>
</feature>
<feature type="transmembrane region" description="Helical" evidence="4">
    <location>
        <begin position="361"/>
        <end position="386"/>
    </location>
</feature>
<evidence type="ECO:0000256" key="2">
    <source>
        <dbReference type="ARBA" id="ARBA00023033"/>
    </source>
</evidence>
<dbReference type="PRINTS" id="PR00420">
    <property type="entry name" value="RNGMNOXGNASE"/>
</dbReference>
<keyword evidence="4" id="KW-0472">Membrane</keyword>
<keyword evidence="1" id="KW-0560">Oxidoreductase</keyword>
<evidence type="ECO:0000256" key="1">
    <source>
        <dbReference type="ARBA" id="ARBA00023002"/>
    </source>
</evidence>
<dbReference type="InterPro" id="IPR036188">
    <property type="entry name" value="FAD/NAD-bd_sf"/>
</dbReference>